<keyword evidence="3" id="KW-0378">Hydrolase</keyword>
<dbReference type="Proteomes" id="UP000482578">
    <property type="component" value="Unassembled WGS sequence"/>
</dbReference>
<dbReference type="SUPFAM" id="SSF52540">
    <property type="entry name" value="P-loop containing nucleoside triphosphate hydrolases"/>
    <property type="match status" value="1"/>
</dbReference>
<reference evidence="3 4" key="1">
    <citation type="submission" date="2020-02" db="EMBL/GenBank/DDBJ databases">
        <authorList>
            <person name="Yang Z."/>
        </authorList>
    </citation>
    <scope>NUCLEOTIDE SEQUENCE [LARGE SCALE GENOMIC DNA]</scope>
    <source>
        <strain evidence="3 4">HX-7-9</strain>
    </source>
</reference>
<dbReference type="AlphaFoldDB" id="A0A6B2KW06"/>
<keyword evidence="4" id="KW-1185">Reference proteome</keyword>
<keyword evidence="3" id="KW-0347">Helicase</keyword>
<accession>A0A6B2KW06</accession>
<protein>
    <submittedName>
        <fullName evidence="3">Helicase</fullName>
    </submittedName>
</protein>
<name>A0A6B2KW06_9NEIS</name>
<dbReference type="EMBL" id="JAAGAA010000019">
    <property type="protein sequence ID" value="NDV14274.1"/>
    <property type="molecule type" value="Genomic_DNA"/>
</dbReference>
<sequence>MNALTGGQARIRFRDWLLQRTVVAGRGDESDESSVAPANRFWLGRIQPENAILSSNTDERGERLEPCAIGVHFRTPTAAEYRFTAVVSMCVWIKAKDGNWHKRRLPKISVPVAIDTKKSIGQFGKQLLADALCNEADITKFGARIDVEVIEVEDESEVVELQVSLVNDGDLSDKGDDFDTRLYECVLEVRDIEIEPFILEKLPEAYRYDRGVPAYGINCGVDLVENALRTNDIVVVDTWRPKFWGAETEPPNLTFTYLTDAAVDAGLDLVRSLREWGDQHWSEKELSRREKTEEWSDEMRHQADLDALSFWQEVERIAHGVELLYNDPILARSFACMHRAMASVGKSRGYSGWRPFQFGFLLANLSSVVGEAGDTDICDVVWFATGGGKTETYLGLLVTAVFYDRLTGKTSGITAWSRFPLRMLSLQQTQRFADALAAAELIRREEQIGGDPISLGFFIGSGATPNKIYLDPKDHPNANDETMPMKYRVLDYCPFCGNRDLKMAFHRSSWTLEHRCGAEGCSWPERALPLYVVDEEIYRFLPTVLVGTLDKAALIGMQQAMRGLVGAPWGKCSRPGHGFVYAPRTGRKSGCLLPDCEANVEPLGMDHKRFAPRFRLQDELHLLRDSLGAVDSHYESLYDDLTMTLGGTRPKILASSATLRGYEKQIDELYRRKARLFPTPGPKPGIGFWSAKSVEPMRRFVGIAPRGLTLEWVNDSIVRELQICIRELIEDPQTVCTTLGIDPNFANRLILDYGTQVVYGNSLRDIEAVYRSGEMQPQIADHQVNWETLTGKTNFNDVAEILQRLQSPEDEFYDRIHAITASSMMSHGVDVDRLNAMIMLGLPLGAAEFIQATARVGRRFPGLVFVVHKIARERDATVYRMFREFVTQADRFVEPVPITRRSRRVLDRTIAGLALARILMLHEPNSGKPLTTIPKLREWALNSSLNWVDECETTIRALGFNTALDEGLRSDLQAWYEEFAELLHQPPSGAKFPSEASPTGGPMTSLRDVDTQIPVHGSKI</sequence>
<keyword evidence="3" id="KW-0547">Nucleotide-binding</keyword>
<dbReference type="CDD" id="cd18785">
    <property type="entry name" value="SF2_C"/>
    <property type="match status" value="1"/>
</dbReference>
<evidence type="ECO:0000256" key="1">
    <source>
        <dbReference type="SAM" id="MobiDB-lite"/>
    </source>
</evidence>
<organism evidence="3 4">
    <name type="scientific">Crenobacter caeni</name>
    <dbReference type="NCBI Taxonomy" id="2705474"/>
    <lineage>
        <taxon>Bacteria</taxon>
        <taxon>Pseudomonadati</taxon>
        <taxon>Pseudomonadota</taxon>
        <taxon>Betaproteobacteria</taxon>
        <taxon>Neisseriales</taxon>
        <taxon>Neisseriaceae</taxon>
        <taxon>Crenobacter</taxon>
    </lineage>
</organism>
<dbReference type="InterPro" id="IPR001650">
    <property type="entry name" value="Helicase_C-like"/>
</dbReference>
<proteinExistence type="predicted"/>
<dbReference type="Pfam" id="PF00271">
    <property type="entry name" value="Helicase_C"/>
    <property type="match status" value="1"/>
</dbReference>
<evidence type="ECO:0000259" key="2">
    <source>
        <dbReference type="SMART" id="SM00490"/>
    </source>
</evidence>
<evidence type="ECO:0000313" key="4">
    <source>
        <dbReference type="Proteomes" id="UP000482578"/>
    </source>
</evidence>
<feature type="domain" description="Helicase C-terminal" evidence="2">
    <location>
        <begin position="773"/>
        <end position="860"/>
    </location>
</feature>
<dbReference type="Gene3D" id="3.40.50.300">
    <property type="entry name" value="P-loop containing nucleotide triphosphate hydrolases"/>
    <property type="match status" value="1"/>
</dbReference>
<dbReference type="SMART" id="SM00490">
    <property type="entry name" value="HELICc"/>
    <property type="match status" value="1"/>
</dbReference>
<feature type="region of interest" description="Disordered" evidence="1">
    <location>
        <begin position="987"/>
        <end position="1008"/>
    </location>
</feature>
<comment type="caution">
    <text evidence="3">The sequence shown here is derived from an EMBL/GenBank/DDBJ whole genome shotgun (WGS) entry which is preliminary data.</text>
</comment>
<evidence type="ECO:0000313" key="3">
    <source>
        <dbReference type="EMBL" id="NDV14274.1"/>
    </source>
</evidence>
<keyword evidence="3" id="KW-0067">ATP-binding</keyword>
<gene>
    <name evidence="3" type="ORF">GZH52_16000</name>
</gene>
<dbReference type="GO" id="GO:0004386">
    <property type="term" value="F:helicase activity"/>
    <property type="evidence" value="ECO:0007669"/>
    <property type="project" value="UniProtKB-KW"/>
</dbReference>
<dbReference type="InterPro" id="IPR027417">
    <property type="entry name" value="P-loop_NTPase"/>
</dbReference>